<feature type="compositionally biased region" description="Basic and acidic residues" evidence="1">
    <location>
        <begin position="35"/>
        <end position="84"/>
    </location>
</feature>
<feature type="domain" description="C2H2-type" evidence="2">
    <location>
        <begin position="903"/>
        <end position="926"/>
    </location>
</feature>
<feature type="compositionally biased region" description="Low complexity" evidence="1">
    <location>
        <begin position="392"/>
        <end position="402"/>
    </location>
</feature>
<organism evidence="3 4">
    <name type="scientific">Cryoendolithus antarcticus</name>
    <dbReference type="NCBI Taxonomy" id="1507870"/>
    <lineage>
        <taxon>Eukaryota</taxon>
        <taxon>Fungi</taxon>
        <taxon>Dikarya</taxon>
        <taxon>Ascomycota</taxon>
        <taxon>Pezizomycotina</taxon>
        <taxon>Dothideomycetes</taxon>
        <taxon>Dothideomycetidae</taxon>
        <taxon>Cladosporiales</taxon>
        <taxon>Cladosporiaceae</taxon>
        <taxon>Cryoendolithus</taxon>
    </lineage>
</organism>
<feature type="compositionally biased region" description="Low complexity" evidence="1">
    <location>
        <begin position="207"/>
        <end position="235"/>
    </location>
</feature>
<feature type="compositionally biased region" description="Low complexity" evidence="1">
    <location>
        <begin position="450"/>
        <end position="459"/>
    </location>
</feature>
<feature type="region of interest" description="Disordered" evidence="1">
    <location>
        <begin position="179"/>
        <end position="275"/>
    </location>
</feature>
<evidence type="ECO:0000259" key="2">
    <source>
        <dbReference type="PROSITE" id="PS00028"/>
    </source>
</evidence>
<dbReference type="OrthoDB" id="5424797at2759"/>
<feature type="compositionally biased region" description="Low complexity" evidence="1">
    <location>
        <begin position="260"/>
        <end position="271"/>
    </location>
</feature>
<dbReference type="PROSITE" id="PS00028">
    <property type="entry name" value="ZINC_FINGER_C2H2_1"/>
    <property type="match status" value="1"/>
</dbReference>
<feature type="region of interest" description="Disordered" evidence="1">
    <location>
        <begin position="844"/>
        <end position="893"/>
    </location>
</feature>
<feature type="region of interest" description="Disordered" evidence="1">
    <location>
        <begin position="584"/>
        <end position="622"/>
    </location>
</feature>
<dbReference type="Proteomes" id="UP000192596">
    <property type="component" value="Unassembled WGS sequence"/>
</dbReference>
<feature type="compositionally biased region" description="Basic residues" evidence="1">
    <location>
        <begin position="848"/>
        <end position="859"/>
    </location>
</feature>
<proteinExistence type="predicted"/>
<feature type="region of interest" description="Disordered" evidence="1">
    <location>
        <begin position="1071"/>
        <end position="1095"/>
    </location>
</feature>
<feature type="compositionally biased region" description="Polar residues" evidence="1">
    <location>
        <begin position="122"/>
        <end position="135"/>
    </location>
</feature>
<feature type="region of interest" description="Disordered" evidence="1">
    <location>
        <begin position="711"/>
        <end position="824"/>
    </location>
</feature>
<feature type="compositionally biased region" description="Basic and acidic residues" evidence="1">
    <location>
        <begin position="94"/>
        <end position="121"/>
    </location>
</feature>
<gene>
    <name evidence="3" type="ORF">B0A48_04762</name>
</gene>
<keyword evidence="4" id="KW-1185">Reference proteome</keyword>
<evidence type="ECO:0000313" key="3">
    <source>
        <dbReference type="EMBL" id="OQO09364.1"/>
    </source>
</evidence>
<dbReference type="STRING" id="1507870.A0A1V8TDL7"/>
<name>A0A1V8TDL7_9PEZI</name>
<feature type="compositionally biased region" description="Basic and acidic residues" evidence="1">
    <location>
        <begin position="1086"/>
        <end position="1095"/>
    </location>
</feature>
<comment type="caution">
    <text evidence="3">The sequence shown here is derived from an EMBL/GenBank/DDBJ whole genome shotgun (WGS) entry which is preliminary data.</text>
</comment>
<feature type="region of interest" description="Disordered" evidence="1">
    <location>
        <begin position="1"/>
        <end position="166"/>
    </location>
</feature>
<feature type="compositionally biased region" description="Basic and acidic residues" evidence="1">
    <location>
        <begin position="378"/>
        <end position="389"/>
    </location>
</feature>
<sequence length="1095" mass="118620">MSSLQPVHQASHRQQSESVESTSTTVDPSQVYNFRAEREKKAKIEAEKQRKIDEEKAARKAEEDRLAAQTRKVEDIRRKAEEQAARVAAKAKRKSDVDAAAKELAQNRKNEQQRKAREETRQSATAATALTQMASSRAPAPEEPPVPEMPGVTPEEIEMRMMFQKMREFNAKNPSMLAKLWEEERRSHGASQSPQQAKATVAPPSRPATAKEPSTAAPAASTPALSTPSSVPTASGTSATTAFKPFSWPKPAPPAHPMGTSTTTKKPATSSLWPPGKKDVLAELAAKWLTSKNLDKPMTKSDLLARLDQNPNYVELCESLENVGLKFERAGFAKQLLQAVPGGSSSKSPASTNGASDEITGATSTTHLSGAGKKRGRPTREEMQWRRDVGLAPPAASSSSDSITKPNGDTTVFYEVPSFSISDAAREVNNMHRQSAPARQNPLPAPARTAPSPSVSGPAPAVQRAFVNTFVSTAVNNTPMYTFDDEPAPAPPATEPKMKVKPTPPPRPPADKEEAARKRDFSTMVDLTQADSDDDEPPPPKIQQTVQGVGIASQSLKGSDTTSQAMTAQTLQPSGAPLVQIFRIGPPTPNGSFKGPPASMAAQPAAQQAPPPPAPPKRTGPTQEFLQHERIRGKMIVEPIMRDRVARKSHYDSRTIARDVLLATGRHPDMRPLNAHMNNMQRLLGERGGMVDSGGNRSDLATIRWDVIDPEPTKESHSNAVEKFVRDEDAADADDEGDTLKAVHRINKTTEEPPLASIKESDYIPKPKKKKGRPFETSKLSSVRADTSGGSTPQPTSTTRQPHTSSGTRNTATPNGAAASSPAMAGSGAAVGYAAFRQLDENGNVIKTKGRPKGWRKSVHSREAQGLPPAAAGSKPLGSGGGRTSYRTPSQPLQEPEYQVYKCEWQECKAELHSLDTLRKHIVKLHGRPGEDDEYACLWTKCKVGKGFDRPAMFPDIAPWVKHVEKEHLEPIAWRLGDGPRSGLPATHDSDAYLSDSHGRSITPIIQPFSAVNLKPSSAIDTSGLNKEARDAVRRLEARKRIVGATMGQLGCKFVNQKRRLGFLDDEDFEDEVLVEGETESESESEGERMAGVET</sequence>
<dbReference type="Gene3D" id="3.30.160.60">
    <property type="entry name" value="Classic Zinc Finger"/>
    <property type="match status" value="1"/>
</dbReference>
<protein>
    <recommendedName>
        <fullName evidence="2">C2H2-type domain-containing protein</fullName>
    </recommendedName>
</protein>
<reference evidence="4" key="1">
    <citation type="submission" date="2017-03" db="EMBL/GenBank/DDBJ databases">
        <title>Genomes of endolithic fungi from Antarctica.</title>
        <authorList>
            <person name="Coleine C."/>
            <person name="Masonjones S."/>
            <person name="Stajich J.E."/>
        </authorList>
    </citation>
    <scope>NUCLEOTIDE SEQUENCE [LARGE SCALE GENOMIC DNA]</scope>
    <source>
        <strain evidence="4">CCFEE 5527</strain>
    </source>
</reference>
<feature type="compositionally biased region" description="Low complexity" evidence="1">
    <location>
        <begin position="596"/>
        <end position="608"/>
    </location>
</feature>
<feature type="compositionally biased region" description="Polar residues" evidence="1">
    <location>
        <begin position="189"/>
        <end position="198"/>
    </location>
</feature>
<feature type="region of interest" description="Disordered" evidence="1">
    <location>
        <begin position="481"/>
        <end position="523"/>
    </location>
</feature>
<dbReference type="EMBL" id="NAJO01000010">
    <property type="protein sequence ID" value="OQO09364.1"/>
    <property type="molecule type" value="Genomic_DNA"/>
</dbReference>
<feature type="region of interest" description="Disordered" evidence="1">
    <location>
        <begin position="430"/>
        <end position="459"/>
    </location>
</feature>
<evidence type="ECO:0000256" key="1">
    <source>
        <dbReference type="SAM" id="MobiDB-lite"/>
    </source>
</evidence>
<feature type="compositionally biased region" description="Pro residues" evidence="1">
    <location>
        <begin position="609"/>
        <end position="618"/>
    </location>
</feature>
<feature type="compositionally biased region" description="Low complexity" evidence="1">
    <location>
        <begin position="16"/>
        <end position="26"/>
    </location>
</feature>
<feature type="compositionally biased region" description="Acidic residues" evidence="1">
    <location>
        <begin position="1071"/>
        <end position="1085"/>
    </location>
</feature>
<dbReference type="AlphaFoldDB" id="A0A1V8TDL7"/>
<feature type="region of interest" description="Disordered" evidence="1">
    <location>
        <begin position="340"/>
        <end position="409"/>
    </location>
</feature>
<feature type="compositionally biased region" description="Basic and acidic residues" evidence="1">
    <location>
        <begin position="509"/>
        <end position="521"/>
    </location>
</feature>
<dbReference type="InParanoid" id="A0A1V8TDL7"/>
<accession>A0A1V8TDL7</accession>
<dbReference type="InterPro" id="IPR013087">
    <property type="entry name" value="Znf_C2H2_type"/>
</dbReference>
<evidence type="ECO:0000313" key="4">
    <source>
        <dbReference type="Proteomes" id="UP000192596"/>
    </source>
</evidence>
<feature type="compositionally biased region" description="Polar residues" evidence="1">
    <location>
        <begin position="343"/>
        <end position="368"/>
    </location>
</feature>
<feature type="compositionally biased region" description="Low complexity" evidence="1">
    <location>
        <begin position="787"/>
        <end position="806"/>
    </location>
</feature>